<keyword evidence="3" id="KW-1015">Disulfide bond</keyword>
<feature type="disulfide bond" evidence="3">
    <location>
        <begin position="130"/>
        <end position="145"/>
    </location>
</feature>
<name>A0A9N9D2P1_9GLOM</name>
<dbReference type="GO" id="GO:0008061">
    <property type="term" value="F:chitin binding"/>
    <property type="evidence" value="ECO:0007669"/>
    <property type="project" value="UniProtKB-UniRule"/>
</dbReference>
<feature type="disulfide bond" evidence="3">
    <location>
        <begin position="144"/>
        <end position="158"/>
    </location>
</feature>
<feature type="signal peptide" evidence="4">
    <location>
        <begin position="1"/>
        <end position="23"/>
    </location>
</feature>
<keyword evidence="1 3" id="KW-0147">Chitin-binding</keyword>
<accession>A0A9N9D2P1</accession>
<dbReference type="AlphaFoldDB" id="A0A9N9D2P1"/>
<dbReference type="Gene3D" id="3.30.60.10">
    <property type="entry name" value="Endochitinase-like"/>
    <property type="match status" value="1"/>
</dbReference>
<reference evidence="6" key="1">
    <citation type="submission" date="2021-06" db="EMBL/GenBank/DDBJ databases">
        <authorList>
            <person name="Kallberg Y."/>
            <person name="Tangrot J."/>
            <person name="Rosling A."/>
        </authorList>
    </citation>
    <scope>NUCLEOTIDE SEQUENCE</scope>
    <source>
        <strain evidence="6">FL130A</strain>
    </source>
</reference>
<evidence type="ECO:0000256" key="1">
    <source>
        <dbReference type="ARBA" id="ARBA00022669"/>
    </source>
</evidence>
<feature type="domain" description="Chitin-binding type-1" evidence="5">
    <location>
        <begin position="127"/>
        <end position="174"/>
    </location>
</feature>
<evidence type="ECO:0000313" key="6">
    <source>
        <dbReference type="EMBL" id="CAG8620209.1"/>
    </source>
</evidence>
<dbReference type="SUPFAM" id="SSF57016">
    <property type="entry name" value="Plant lectins/antimicrobial peptides"/>
    <property type="match status" value="1"/>
</dbReference>
<dbReference type="EMBL" id="CAJVPS010005938">
    <property type="protein sequence ID" value="CAG8620209.1"/>
    <property type="molecule type" value="Genomic_DNA"/>
</dbReference>
<dbReference type="PANTHER" id="PTHR40633:SF5">
    <property type="entry name" value="ANCHORED PROTEIN, PUTATIVE (AFU_ORTHOLOGUE AFUA_8G04370)-RELATED"/>
    <property type="match status" value="1"/>
</dbReference>
<dbReference type="PROSITE" id="PS50941">
    <property type="entry name" value="CHIT_BIND_I_2"/>
    <property type="match status" value="1"/>
</dbReference>
<dbReference type="Pfam" id="PF10342">
    <property type="entry name" value="Kre9_KNH"/>
    <property type="match status" value="1"/>
</dbReference>
<dbReference type="PROSITE" id="PS00026">
    <property type="entry name" value="CHIT_BIND_I_1"/>
    <property type="match status" value="1"/>
</dbReference>
<dbReference type="InterPro" id="IPR036861">
    <property type="entry name" value="Endochitinase-like_sf"/>
</dbReference>
<dbReference type="PANTHER" id="PTHR40633">
    <property type="entry name" value="MATRIX PROTEIN, PUTATIVE (AFU_ORTHOLOGUE AFUA_8G05410)-RELATED"/>
    <property type="match status" value="1"/>
</dbReference>
<keyword evidence="7" id="KW-1185">Reference proteome</keyword>
<dbReference type="InterPro" id="IPR001002">
    <property type="entry name" value="Chitin-bd_1"/>
</dbReference>
<gene>
    <name evidence="6" type="ORF">ALEPTO_LOCUS8933</name>
</gene>
<dbReference type="Proteomes" id="UP000789508">
    <property type="component" value="Unassembled WGS sequence"/>
</dbReference>
<sequence length="306" mass="32532">MLTKSFFSNAVLVLSTAVTFVTADYAISSPSSGVTWNKGQNVQVKWTVTSNTDSTVDVRLVYGNSNNLQFLRNLCSGIDPNAGVCNYVVPGDIKSDINYAIEVGKDPAHYGYSSYFTIVSQGSLSANQGCPNMGGNNCTSTLPCCSSSGYCGATIDYCGTGCDPRYSFNGKCEVPNSVPVINVAMPYAHPTLHAVANITIVAQLTLTVVPAVNQAKVSQANVLFQILARRLLLVRHPNQLANAEIASAHPTLHAVANIIIVAQLTLTVVPAVNQAKVSLANVLLQILARRLLLVRHPNQLANAEIA</sequence>
<feature type="chain" id="PRO_5040206758" evidence="4">
    <location>
        <begin position="24"/>
        <end position="306"/>
    </location>
</feature>
<keyword evidence="2 4" id="KW-0732">Signal</keyword>
<protein>
    <submittedName>
        <fullName evidence="6">8365_t:CDS:1</fullName>
    </submittedName>
</protein>
<evidence type="ECO:0000256" key="2">
    <source>
        <dbReference type="ARBA" id="ARBA00022729"/>
    </source>
</evidence>
<dbReference type="InterPro" id="IPR018371">
    <property type="entry name" value="Chitin-binding_1_CS"/>
</dbReference>
<evidence type="ECO:0000313" key="7">
    <source>
        <dbReference type="Proteomes" id="UP000789508"/>
    </source>
</evidence>
<evidence type="ECO:0000256" key="3">
    <source>
        <dbReference type="PROSITE-ProRule" id="PRU00261"/>
    </source>
</evidence>
<evidence type="ECO:0000256" key="4">
    <source>
        <dbReference type="SAM" id="SignalP"/>
    </source>
</evidence>
<organism evidence="6 7">
    <name type="scientific">Ambispora leptoticha</name>
    <dbReference type="NCBI Taxonomy" id="144679"/>
    <lineage>
        <taxon>Eukaryota</taxon>
        <taxon>Fungi</taxon>
        <taxon>Fungi incertae sedis</taxon>
        <taxon>Mucoromycota</taxon>
        <taxon>Glomeromycotina</taxon>
        <taxon>Glomeromycetes</taxon>
        <taxon>Archaeosporales</taxon>
        <taxon>Ambisporaceae</taxon>
        <taxon>Ambispora</taxon>
    </lineage>
</organism>
<evidence type="ECO:0000259" key="5">
    <source>
        <dbReference type="PROSITE" id="PS50941"/>
    </source>
</evidence>
<dbReference type="InterPro" id="IPR018466">
    <property type="entry name" value="Kre9/Knh1-like_N"/>
</dbReference>
<dbReference type="OrthoDB" id="2269410at2759"/>
<comment type="caution">
    <text evidence="3">Lacks conserved residue(s) required for the propagation of feature annotation.</text>
</comment>
<dbReference type="CDD" id="cd11618">
    <property type="entry name" value="ChtBD1_1"/>
    <property type="match status" value="1"/>
</dbReference>
<feature type="non-terminal residue" evidence="6">
    <location>
        <position position="1"/>
    </location>
</feature>
<dbReference type="InterPro" id="IPR052982">
    <property type="entry name" value="SRP1/TIP1-like"/>
</dbReference>
<comment type="caution">
    <text evidence="6">The sequence shown here is derived from an EMBL/GenBank/DDBJ whole genome shotgun (WGS) entry which is preliminary data.</text>
</comment>
<proteinExistence type="predicted"/>